<dbReference type="EMBL" id="JAPDRP010000008">
    <property type="protein sequence ID" value="KAJ9645149.1"/>
    <property type="molecule type" value="Genomic_DNA"/>
</dbReference>
<dbReference type="Proteomes" id="UP001172680">
    <property type="component" value="Unassembled WGS sequence"/>
</dbReference>
<evidence type="ECO:0000313" key="1">
    <source>
        <dbReference type="EMBL" id="KAJ9645149.1"/>
    </source>
</evidence>
<keyword evidence="2" id="KW-1185">Reference proteome</keyword>
<accession>A0ACC2ZC63</accession>
<reference evidence="1" key="1">
    <citation type="submission" date="2022-10" db="EMBL/GenBank/DDBJ databases">
        <title>Culturing micro-colonial fungi from biological soil crusts in the Mojave desert and describing Neophaeococcomyces mojavensis, and introducing the new genera and species Taxawa tesnikishii.</title>
        <authorList>
            <person name="Kurbessoian T."/>
            <person name="Stajich J.E."/>
        </authorList>
    </citation>
    <scope>NUCLEOTIDE SEQUENCE</scope>
    <source>
        <strain evidence="1">JES_115</strain>
    </source>
</reference>
<proteinExistence type="predicted"/>
<evidence type="ECO:0000313" key="2">
    <source>
        <dbReference type="Proteomes" id="UP001172680"/>
    </source>
</evidence>
<gene>
    <name evidence="1" type="ORF">H2199_003153</name>
</gene>
<comment type="caution">
    <text evidence="1">The sequence shown here is derived from an EMBL/GenBank/DDBJ whole genome shotgun (WGS) entry which is preliminary data.</text>
</comment>
<sequence length="1515" mass="167370">MAFEGTNTVVFLASALLISAFSVVIYRLYFHPLSHIPGPPLACITSLWLYTKTYLGTEASSIDRLHQKYGPVVRIAPNEVDFSDGAALAPIYTEKGGFLKAESYRNFDIEGHPSIFSALDPVHRKSRAKAVVGMFASSSIRERIGIIEECVVRMVDRMQAEASTGKAVNVLNLTRSLAVDAVSAYLFGKSYNGIAEESGSQLSASEFVNTFVAVGRFFYLPNWAFILLESWSAKLNKDKSEVDKSMAAINSFAEKLVEEARPEDPTYQGRMLKAGISEHETVAQCLDVMFAGTDSTGMNLATACWHLAQNPKQYERLRQEVLSADPSTDPQTLPYLSAVLRETLRLSFANPTRLPRLSPYTLHLNPAVFPSPEKFLPERWEDPTPEMNRDHIPFGLGPRQCIARNLAMAELALGVREIAKRDALRGARTRGKVVLLEWFNSKVEGEKIELDPDSTSAAAPPNFLLRLSNDEEITFNFTIVLRQTSPGTNGASANPSATADTSVKGLTYVFAPSSKELQNLVTREFQADPNFHKNPNVQLLGDYTTGGSSSVQFHWSWKWRPPRTTEDRGGGWRNSCSFAEYDERAHRLDTLASFSFYVANTQKLLGSPKSPSLRLDVGLPPRLRVPSAQSFESRVSDSDGAEYRDFAEPRSPAIEPKAEYGLGLVPTMTNATANTDVKVDINCQRPGDDLSSVDDGPLFRATLKTLELKTGSMRSRWKKVLKKAEAALDAQVNYNSAMKELMESFHDVSSSSANAVQPAIDHYFDKIAKDILAYERQNTVNLQKLIIDPINRLYNVDIKQVDSKKEDFEKESRDYYQYVSRYLGQRQDSLKEKKRAETDSKYQVKRRNFELRRFDYASFMQDLHGGRKDQEVLSYLTRYADAQAKGFLKTAKNIEAMLPQLEALSFEVKEADKEYQLQRTDREEKEEPLRKAQKPISSQKPLQRPSNRRPVCLKRMAPDQNGALHLPSPGQGSATPGNNGALVVGSPNQNKFKGIRDMEEKDYTALGGPEGNGGQQRKEGLLWALSRPGSHVDPKGLNKQAWHKFWIVLDQGKLSEYTNWKERLDLHMDPIDLRVASVREARNAERRFCFEVITPQFKRVYQATSEEDMKSWICAINNALQSAVEGKGKAEPVTTESLPGSTRRDIASVLTGKSSSMSHHRSSHGGNADSRTVSRHATDGHRPSHITPEAHDEDPIKLLQQIRDADAGNKNCADCGSDSKVEWVSINLGIILCIECSGIHRSLGTHISKVRSLTLDTTSFTLDTIEVLLTIGNRVSNMIWEARLDSYLKPTPTSTREQRLRFITAKYADRAFVQPISTTLSPYSTPDETLLASIKKNDIQNVLYALALRANPNATDRSRATHAVYLALAAADPALPAQTVSGTGTPPPPRAKPFAVAEMLLQNGADIPASPAPIALSPAAKLYLEQKTEQRSGKRFSAAGGTARMPGRASVAMVGRARAEMPGFGSGDALAALPSIAAGNGSTPGERARERESRLQKRVSAGGRLVKGGGGDGGV</sequence>
<name>A0ACC2ZC63_9PEZI</name>
<protein>
    <submittedName>
        <fullName evidence="1">Uncharacterized protein</fullName>
    </submittedName>
</protein>
<organism evidence="1 2">
    <name type="scientific">Coniosporium tulheliwenetii</name>
    <dbReference type="NCBI Taxonomy" id="3383036"/>
    <lineage>
        <taxon>Eukaryota</taxon>
        <taxon>Fungi</taxon>
        <taxon>Dikarya</taxon>
        <taxon>Ascomycota</taxon>
        <taxon>Pezizomycotina</taxon>
        <taxon>Dothideomycetes</taxon>
        <taxon>Dothideomycetes incertae sedis</taxon>
        <taxon>Coniosporium</taxon>
    </lineage>
</organism>